<reference evidence="3" key="1">
    <citation type="journal article" date="2015" name="Nat. Genet.">
        <title>The genome and transcriptome of the zoonotic hookworm Ancylostoma ceylanicum identify infection-specific gene families.</title>
        <authorList>
            <person name="Schwarz E.M."/>
            <person name="Hu Y."/>
            <person name="Antoshechkin I."/>
            <person name="Miller M.M."/>
            <person name="Sternberg P.W."/>
            <person name="Aroian R.V."/>
        </authorList>
    </citation>
    <scope>NUCLEOTIDE SEQUENCE</scope>
    <source>
        <strain evidence="3">HY135</strain>
    </source>
</reference>
<protein>
    <submittedName>
        <fullName evidence="2">Uncharacterized protein</fullName>
    </submittedName>
</protein>
<proteinExistence type="predicted"/>
<evidence type="ECO:0000313" key="3">
    <source>
        <dbReference type="Proteomes" id="UP000024635"/>
    </source>
</evidence>
<comment type="caution">
    <text evidence="2">The sequence shown here is derived from an EMBL/GenBank/DDBJ whole genome shotgun (WGS) entry which is preliminary data.</text>
</comment>
<sequence>MRIPLIFPEPSNSILTSNQSNLQSDLSDLSNFIKSKSFCFPTQSNQATLYSPNAKRTSIQYIKLNTKYLKRGQVSNRPGHAQRSSSSAADWRCCGQSRWNGCRRLDGFSRLATSSGRRHHRTMSIERSGVVGAAERVE</sequence>
<accession>A0A016RZY3</accession>
<dbReference type="AlphaFoldDB" id="A0A016RZY3"/>
<feature type="region of interest" description="Disordered" evidence="1">
    <location>
        <begin position="119"/>
        <end position="138"/>
    </location>
</feature>
<keyword evidence="3" id="KW-1185">Reference proteome</keyword>
<dbReference type="Proteomes" id="UP000024635">
    <property type="component" value="Unassembled WGS sequence"/>
</dbReference>
<evidence type="ECO:0000313" key="2">
    <source>
        <dbReference type="EMBL" id="EYB83950.1"/>
    </source>
</evidence>
<organism evidence="2 3">
    <name type="scientific">Ancylostoma ceylanicum</name>
    <dbReference type="NCBI Taxonomy" id="53326"/>
    <lineage>
        <taxon>Eukaryota</taxon>
        <taxon>Metazoa</taxon>
        <taxon>Ecdysozoa</taxon>
        <taxon>Nematoda</taxon>
        <taxon>Chromadorea</taxon>
        <taxon>Rhabditida</taxon>
        <taxon>Rhabditina</taxon>
        <taxon>Rhabditomorpha</taxon>
        <taxon>Strongyloidea</taxon>
        <taxon>Ancylostomatidae</taxon>
        <taxon>Ancylostomatinae</taxon>
        <taxon>Ancylostoma</taxon>
    </lineage>
</organism>
<evidence type="ECO:0000256" key="1">
    <source>
        <dbReference type="SAM" id="MobiDB-lite"/>
    </source>
</evidence>
<gene>
    <name evidence="2" type="primary">Acey_s0326.g2568</name>
    <name evidence="2" type="ORF">Y032_0326g2568</name>
</gene>
<name>A0A016RZY3_9BILA</name>
<dbReference type="EMBL" id="JARK01001662">
    <property type="protein sequence ID" value="EYB83950.1"/>
    <property type="molecule type" value="Genomic_DNA"/>
</dbReference>